<proteinExistence type="predicted"/>
<name>A0AAU9UTZ1_EUPED</name>
<sequence>MANRSRTPAYDDSRHATCAEHNLCFPKFPTAFSISQSLVPPSGHALRMAMEYIDGQASMAMMTQKIINNFRNYKRSYSKADFGSSIVEVKKSRFCDILRHDGSKKTSLERSPPTIWHSKLEWRLGIEAAIKLKNPPKFEREQLLAMCEFWKEM</sequence>
<dbReference type="AlphaFoldDB" id="A0AAU9UTZ1"/>
<dbReference type="EMBL" id="CAKOGL010000023">
    <property type="protein sequence ID" value="CAH2101385.1"/>
    <property type="molecule type" value="Genomic_DNA"/>
</dbReference>
<organism evidence="1 2">
    <name type="scientific">Euphydryas editha</name>
    <name type="common">Edith's checkerspot</name>
    <dbReference type="NCBI Taxonomy" id="104508"/>
    <lineage>
        <taxon>Eukaryota</taxon>
        <taxon>Metazoa</taxon>
        <taxon>Ecdysozoa</taxon>
        <taxon>Arthropoda</taxon>
        <taxon>Hexapoda</taxon>
        <taxon>Insecta</taxon>
        <taxon>Pterygota</taxon>
        <taxon>Neoptera</taxon>
        <taxon>Endopterygota</taxon>
        <taxon>Lepidoptera</taxon>
        <taxon>Glossata</taxon>
        <taxon>Ditrysia</taxon>
        <taxon>Papilionoidea</taxon>
        <taxon>Nymphalidae</taxon>
        <taxon>Nymphalinae</taxon>
        <taxon>Euphydryas</taxon>
    </lineage>
</organism>
<accession>A0AAU9UTZ1</accession>
<evidence type="ECO:0000313" key="1">
    <source>
        <dbReference type="EMBL" id="CAH2101385.1"/>
    </source>
</evidence>
<evidence type="ECO:0000313" key="2">
    <source>
        <dbReference type="Proteomes" id="UP001153954"/>
    </source>
</evidence>
<reference evidence="1" key="1">
    <citation type="submission" date="2022-03" db="EMBL/GenBank/DDBJ databases">
        <authorList>
            <person name="Tunstrom K."/>
        </authorList>
    </citation>
    <scope>NUCLEOTIDE SEQUENCE</scope>
</reference>
<protein>
    <submittedName>
        <fullName evidence="1">Uncharacterized protein</fullName>
    </submittedName>
</protein>
<dbReference type="Proteomes" id="UP001153954">
    <property type="component" value="Unassembled WGS sequence"/>
</dbReference>
<keyword evidence="2" id="KW-1185">Reference proteome</keyword>
<gene>
    <name evidence="1" type="ORF">EEDITHA_LOCUS16148</name>
</gene>
<comment type="caution">
    <text evidence="1">The sequence shown here is derived from an EMBL/GenBank/DDBJ whole genome shotgun (WGS) entry which is preliminary data.</text>
</comment>